<comment type="caution">
    <text evidence="9">The sequence shown here is derived from an EMBL/GenBank/DDBJ whole genome shotgun (WGS) entry which is preliminary data.</text>
</comment>
<evidence type="ECO:0000256" key="2">
    <source>
        <dbReference type="ARBA" id="ARBA00022475"/>
    </source>
</evidence>
<evidence type="ECO:0000313" key="10">
    <source>
        <dbReference type="Proteomes" id="UP000178435"/>
    </source>
</evidence>
<feature type="transmembrane region" description="Helical" evidence="8">
    <location>
        <begin position="74"/>
        <end position="93"/>
    </location>
</feature>
<evidence type="ECO:0000256" key="4">
    <source>
        <dbReference type="ARBA" id="ARBA00022679"/>
    </source>
</evidence>
<keyword evidence="6 8" id="KW-1133">Transmembrane helix</keyword>
<evidence type="ECO:0000256" key="8">
    <source>
        <dbReference type="SAM" id="Phobius"/>
    </source>
</evidence>
<feature type="transmembrane region" description="Helical" evidence="8">
    <location>
        <begin position="43"/>
        <end position="62"/>
    </location>
</feature>
<proteinExistence type="predicted"/>
<feature type="transmembrane region" description="Helical" evidence="8">
    <location>
        <begin position="223"/>
        <end position="246"/>
    </location>
</feature>
<organism evidence="9 10">
    <name type="scientific">Candidatus Schekmanbacteria bacterium RBG_16_38_11</name>
    <dbReference type="NCBI Taxonomy" id="1817880"/>
    <lineage>
        <taxon>Bacteria</taxon>
        <taxon>Candidatus Schekmaniibacteriota</taxon>
    </lineage>
</organism>
<reference evidence="9 10" key="1">
    <citation type="journal article" date="2016" name="Nat. Commun.">
        <title>Thousands of microbial genomes shed light on interconnected biogeochemical processes in an aquifer system.</title>
        <authorList>
            <person name="Anantharaman K."/>
            <person name="Brown C.T."/>
            <person name="Hug L.A."/>
            <person name="Sharon I."/>
            <person name="Castelle C.J."/>
            <person name="Probst A.J."/>
            <person name="Thomas B.C."/>
            <person name="Singh A."/>
            <person name="Wilkins M.J."/>
            <person name="Karaoz U."/>
            <person name="Brodie E.L."/>
            <person name="Williams K.H."/>
            <person name="Hubbard S.S."/>
            <person name="Banfield J.F."/>
        </authorList>
    </citation>
    <scope>NUCLEOTIDE SEQUENCE [LARGE SCALE GENOMIC DNA]</scope>
</reference>
<evidence type="ECO:0008006" key="11">
    <source>
        <dbReference type="Google" id="ProtNLM"/>
    </source>
</evidence>
<keyword evidence="5 8" id="KW-0812">Transmembrane</keyword>
<gene>
    <name evidence="9" type="ORF">A2149_03590</name>
</gene>
<feature type="transmembrane region" description="Helical" evidence="8">
    <location>
        <begin position="266"/>
        <end position="286"/>
    </location>
</feature>
<accession>A0A1F7RXF3</accession>
<evidence type="ECO:0000256" key="3">
    <source>
        <dbReference type="ARBA" id="ARBA00022676"/>
    </source>
</evidence>
<dbReference type="PANTHER" id="PTHR33908">
    <property type="entry name" value="MANNOSYLTRANSFERASE YKCB-RELATED"/>
    <property type="match status" value="1"/>
</dbReference>
<dbReference type="GO" id="GO:0005886">
    <property type="term" value="C:plasma membrane"/>
    <property type="evidence" value="ECO:0007669"/>
    <property type="project" value="UniProtKB-SubCell"/>
</dbReference>
<feature type="transmembrane region" description="Helical" evidence="8">
    <location>
        <begin position="293"/>
        <end position="314"/>
    </location>
</feature>
<sequence length="430" mass="49528">MTLAFFISSSLFCFYLGYKSNEKIKKYYYLLFYVSMGLSTLTKGPVGIAIPFLVIIFFTLINGTFRSTLGELKIFYGLFTLAIIILPWNLAMFKLHGEKFINETFIRHNFTRFTGTVSGHRGSLFYFIPVILIGFFPWSILLPSSISSLITRIKRTSLTTKEFSDINFFAFIWFLVVFIFFSISKTKLPTYITPLYPPMAILVGKLLDDILSQKNKISRSINLSVIILIISITVLSIIIIIFPALVNKFASDSSSSFFNSPFSLNYTPVILSIILITGISFFSFSWFTNLKKFSLYCLITTLFFFYFTCIIKIGPEIGKYRQSSLKNLSEFSRNFLKKEDKLISYSFLKPSIVFYSRHPVMKIDKKDIKQLCGYLNSDITVYVITKKSRLNLLPNTAKYYVLKEDGDFILISNQPVLRTTIQHFKIKNDS</sequence>
<name>A0A1F7RXF3_9BACT</name>
<evidence type="ECO:0000256" key="7">
    <source>
        <dbReference type="ARBA" id="ARBA00023136"/>
    </source>
</evidence>
<feature type="transmembrane region" description="Helical" evidence="8">
    <location>
        <begin position="163"/>
        <end position="183"/>
    </location>
</feature>
<keyword evidence="2" id="KW-1003">Cell membrane</keyword>
<dbReference type="InterPro" id="IPR050297">
    <property type="entry name" value="LipidA_mod_glycosyltrf_83"/>
</dbReference>
<feature type="transmembrane region" description="Helical" evidence="8">
    <location>
        <begin position="124"/>
        <end position="142"/>
    </location>
</feature>
<keyword evidence="3" id="KW-0328">Glycosyltransferase</keyword>
<comment type="subcellular location">
    <subcellularLocation>
        <location evidence="1">Cell membrane</location>
        <topology evidence="1">Multi-pass membrane protein</topology>
    </subcellularLocation>
</comment>
<dbReference type="PANTHER" id="PTHR33908:SF3">
    <property type="entry name" value="UNDECAPRENYL PHOSPHATE-ALPHA-4-AMINO-4-DEOXY-L-ARABINOSE ARABINOSYL TRANSFERASE"/>
    <property type="match status" value="1"/>
</dbReference>
<evidence type="ECO:0000256" key="1">
    <source>
        <dbReference type="ARBA" id="ARBA00004651"/>
    </source>
</evidence>
<keyword evidence="7 8" id="KW-0472">Membrane</keyword>
<dbReference type="GO" id="GO:0016763">
    <property type="term" value="F:pentosyltransferase activity"/>
    <property type="evidence" value="ECO:0007669"/>
    <property type="project" value="TreeGrafter"/>
</dbReference>
<evidence type="ECO:0000256" key="5">
    <source>
        <dbReference type="ARBA" id="ARBA00022692"/>
    </source>
</evidence>
<dbReference type="GO" id="GO:0009103">
    <property type="term" value="P:lipopolysaccharide biosynthetic process"/>
    <property type="evidence" value="ECO:0007669"/>
    <property type="project" value="UniProtKB-ARBA"/>
</dbReference>
<dbReference type="AlphaFoldDB" id="A0A1F7RXF3"/>
<evidence type="ECO:0000313" key="9">
    <source>
        <dbReference type="EMBL" id="OGL46235.1"/>
    </source>
</evidence>
<keyword evidence="4" id="KW-0808">Transferase</keyword>
<evidence type="ECO:0000256" key="6">
    <source>
        <dbReference type="ARBA" id="ARBA00022989"/>
    </source>
</evidence>
<dbReference type="Proteomes" id="UP000178435">
    <property type="component" value="Unassembled WGS sequence"/>
</dbReference>
<dbReference type="EMBL" id="MGDF01000056">
    <property type="protein sequence ID" value="OGL46235.1"/>
    <property type="molecule type" value="Genomic_DNA"/>
</dbReference>
<protein>
    <recommendedName>
        <fullName evidence="11">Glycosyltransferase RgtA/B/C/D-like domain-containing protein</fullName>
    </recommendedName>
</protein>
<dbReference type="GO" id="GO:0010041">
    <property type="term" value="P:response to iron(III) ion"/>
    <property type="evidence" value="ECO:0007669"/>
    <property type="project" value="TreeGrafter"/>
</dbReference>